<gene>
    <name evidence="1" type="ORF">BJY27_006980</name>
</gene>
<dbReference type="EMBL" id="JACHNG010000001">
    <property type="protein sequence ID" value="MBB4786019.1"/>
    <property type="molecule type" value="Genomic_DNA"/>
</dbReference>
<reference evidence="1 2" key="1">
    <citation type="submission" date="2020-08" db="EMBL/GenBank/DDBJ databases">
        <title>Sequencing the genomes of 1000 actinobacteria strains.</title>
        <authorList>
            <person name="Klenk H.-P."/>
        </authorList>
    </citation>
    <scope>NUCLEOTIDE SEQUENCE [LARGE SCALE GENOMIC DNA]</scope>
    <source>
        <strain evidence="1 2">DSM 41530</strain>
    </source>
</reference>
<sequence>MAARDREMYDVDWDSKEGSWGVVNGRGVFVQHTNSRAAARVAARHRGAWEGL</sequence>
<accession>A0ABR6LX57</accession>
<dbReference type="Proteomes" id="UP000530530">
    <property type="component" value="Unassembled WGS sequence"/>
</dbReference>
<organism evidence="1 2">
    <name type="scientific">Streptomyces rapamycinicus</name>
    <dbReference type="NCBI Taxonomy" id="1226757"/>
    <lineage>
        <taxon>Bacteria</taxon>
        <taxon>Bacillati</taxon>
        <taxon>Actinomycetota</taxon>
        <taxon>Actinomycetes</taxon>
        <taxon>Kitasatosporales</taxon>
        <taxon>Streptomycetaceae</taxon>
        <taxon>Streptomyces</taxon>
        <taxon>Streptomyces violaceusniger group</taxon>
    </lineage>
</organism>
<proteinExistence type="predicted"/>
<dbReference type="RefSeq" id="WP_158634868.1">
    <property type="nucleotide sequence ID" value="NZ_CP157809.1"/>
</dbReference>
<evidence type="ECO:0000313" key="2">
    <source>
        <dbReference type="Proteomes" id="UP000530530"/>
    </source>
</evidence>
<keyword evidence="2" id="KW-1185">Reference proteome</keyword>
<evidence type="ECO:0008006" key="3">
    <source>
        <dbReference type="Google" id="ProtNLM"/>
    </source>
</evidence>
<comment type="caution">
    <text evidence="1">The sequence shown here is derived from an EMBL/GenBank/DDBJ whole genome shotgun (WGS) entry which is preliminary data.</text>
</comment>
<evidence type="ECO:0000313" key="1">
    <source>
        <dbReference type="EMBL" id="MBB4786019.1"/>
    </source>
</evidence>
<protein>
    <recommendedName>
        <fullName evidence="3">DUF1508 domain-containing protein</fullName>
    </recommendedName>
</protein>
<name>A0ABR6LX57_9ACTN</name>